<dbReference type="Proteomes" id="UP001054857">
    <property type="component" value="Unassembled WGS sequence"/>
</dbReference>
<feature type="region of interest" description="Disordered" evidence="1">
    <location>
        <begin position="422"/>
        <end position="444"/>
    </location>
</feature>
<feature type="region of interest" description="Disordered" evidence="1">
    <location>
        <begin position="220"/>
        <end position="252"/>
    </location>
</feature>
<feature type="region of interest" description="Disordered" evidence="1">
    <location>
        <begin position="105"/>
        <end position="133"/>
    </location>
</feature>
<evidence type="ECO:0000256" key="1">
    <source>
        <dbReference type="SAM" id="MobiDB-lite"/>
    </source>
</evidence>
<evidence type="ECO:0000313" key="3">
    <source>
        <dbReference type="Proteomes" id="UP001054857"/>
    </source>
</evidence>
<feature type="region of interest" description="Disordered" evidence="1">
    <location>
        <begin position="266"/>
        <end position="355"/>
    </location>
</feature>
<protein>
    <submittedName>
        <fullName evidence="2">Uncharacterized protein</fullName>
    </submittedName>
</protein>
<feature type="compositionally biased region" description="Low complexity" evidence="1">
    <location>
        <begin position="120"/>
        <end position="133"/>
    </location>
</feature>
<evidence type="ECO:0000313" key="2">
    <source>
        <dbReference type="EMBL" id="GFR47267.1"/>
    </source>
</evidence>
<keyword evidence="3" id="KW-1185">Reference proteome</keyword>
<accession>A0AAD3DUF3</accession>
<dbReference type="AlphaFoldDB" id="A0AAD3DUF3"/>
<feature type="compositionally biased region" description="Low complexity" evidence="1">
    <location>
        <begin position="272"/>
        <end position="287"/>
    </location>
</feature>
<name>A0AAD3DUF3_9CHLO</name>
<reference evidence="2 3" key="1">
    <citation type="journal article" date="2021" name="Sci. Rep.">
        <title>Genome sequencing of the multicellular alga Astrephomene provides insights into convergent evolution of germ-soma differentiation.</title>
        <authorList>
            <person name="Yamashita S."/>
            <person name="Yamamoto K."/>
            <person name="Matsuzaki R."/>
            <person name="Suzuki S."/>
            <person name="Yamaguchi H."/>
            <person name="Hirooka S."/>
            <person name="Minakuchi Y."/>
            <person name="Miyagishima S."/>
            <person name="Kawachi M."/>
            <person name="Toyoda A."/>
            <person name="Nozaki H."/>
        </authorList>
    </citation>
    <scope>NUCLEOTIDE SEQUENCE [LARGE SCALE GENOMIC DNA]</scope>
    <source>
        <strain evidence="2 3">NIES-4017</strain>
    </source>
</reference>
<dbReference type="EMBL" id="BMAR01000017">
    <property type="protein sequence ID" value="GFR47267.1"/>
    <property type="molecule type" value="Genomic_DNA"/>
</dbReference>
<gene>
    <name evidence="2" type="ORF">Agub_g8954</name>
</gene>
<feature type="non-terminal residue" evidence="2">
    <location>
        <position position="1"/>
    </location>
</feature>
<feature type="compositionally biased region" description="Pro residues" evidence="1">
    <location>
        <begin position="302"/>
        <end position="313"/>
    </location>
</feature>
<proteinExistence type="predicted"/>
<feature type="compositionally biased region" description="Polar residues" evidence="1">
    <location>
        <begin position="288"/>
        <end position="297"/>
    </location>
</feature>
<sequence length="596" mass="60008">ADVLSLARHHGSATSSSYCRPAAAAPWADTASLSGPFAAAAPMAAAAAAAFQLRPQLITAGSSACSGSYHNGHKSAAGWSEPPPEEQRRGALLSQHEVSLRNSLSDALRPDPCFTPPRRPSNNPAASPAAAGPVAEGVVGRGGLLPDDEDVTALSGTSAALAATLEYDAAVLSGAPDGTAAAAAAATATAEDVRLGRYGGGNSASDGVVIVPKRRPPPLATVEFPDVSSDRSSSTPDRLSAVTGATAAPPPPLTLHTLIAHGLRRSEPSVTSSLDPAAAAAGSSFSSGTRGESFTAYTTFLPTPPPPLPPRPPLAAGHSALPPPHPRQPSPLRHSSSNTDTGAVHPQGRMSADNASAPLSYNTAVAAAGSSLLPFAHEHRTVSASGHAAPPSSSSSSAAVAKLPTSASGAAVVAHRKLSGPCSSTGTAAASASASPSIRSPRPLALTPLALPTDRERDESLAAERAAAEERRRIRVEGPVGGTYRTRVCSIRIGTFRFKGSPEDLPMAHIVLENLVGRRFPAEAPKGKGVKVADSAGLLEECDVLLPDLASRLRERFLLGAPSRLNSPPDATSGGGNSAGGSNGGGFGSPSPNGRQ</sequence>
<comment type="caution">
    <text evidence="2">The sequence shown here is derived from an EMBL/GenBank/DDBJ whole genome shotgun (WGS) entry which is preliminary data.</text>
</comment>
<feature type="compositionally biased region" description="Gly residues" evidence="1">
    <location>
        <begin position="573"/>
        <end position="588"/>
    </location>
</feature>
<organism evidence="2 3">
    <name type="scientific">Astrephomene gubernaculifera</name>
    <dbReference type="NCBI Taxonomy" id="47775"/>
    <lineage>
        <taxon>Eukaryota</taxon>
        <taxon>Viridiplantae</taxon>
        <taxon>Chlorophyta</taxon>
        <taxon>core chlorophytes</taxon>
        <taxon>Chlorophyceae</taxon>
        <taxon>CS clade</taxon>
        <taxon>Chlamydomonadales</taxon>
        <taxon>Astrephomenaceae</taxon>
        <taxon>Astrephomene</taxon>
    </lineage>
</organism>
<feature type="non-terminal residue" evidence="2">
    <location>
        <position position="596"/>
    </location>
</feature>
<feature type="region of interest" description="Disordered" evidence="1">
    <location>
        <begin position="71"/>
        <end position="90"/>
    </location>
</feature>
<feature type="region of interest" description="Disordered" evidence="1">
    <location>
        <begin position="560"/>
        <end position="596"/>
    </location>
</feature>